<gene>
    <name evidence="1" type="ORF">L1049_016217</name>
</gene>
<evidence type="ECO:0000313" key="1">
    <source>
        <dbReference type="EMBL" id="KAK9287777.1"/>
    </source>
</evidence>
<evidence type="ECO:0008006" key="3">
    <source>
        <dbReference type="Google" id="ProtNLM"/>
    </source>
</evidence>
<dbReference type="Proteomes" id="UP001415857">
    <property type="component" value="Unassembled WGS sequence"/>
</dbReference>
<keyword evidence="2" id="KW-1185">Reference proteome</keyword>
<reference evidence="1 2" key="1">
    <citation type="journal article" date="2024" name="Plant J.">
        <title>Genome sequences and population genomics reveal climatic adaptation and genomic divergence between two closely related sweetgum species.</title>
        <authorList>
            <person name="Xu W.Q."/>
            <person name="Ren C.Q."/>
            <person name="Zhang X.Y."/>
            <person name="Comes H.P."/>
            <person name="Liu X.H."/>
            <person name="Li Y.G."/>
            <person name="Kettle C.J."/>
            <person name="Jalonen R."/>
            <person name="Gaisberger H."/>
            <person name="Ma Y.Z."/>
            <person name="Qiu Y.X."/>
        </authorList>
    </citation>
    <scope>NUCLEOTIDE SEQUENCE [LARGE SCALE GENOMIC DNA]</scope>
    <source>
        <strain evidence="1">Hangzhou</strain>
    </source>
</reference>
<proteinExistence type="predicted"/>
<organism evidence="1 2">
    <name type="scientific">Liquidambar formosana</name>
    <name type="common">Formosan gum</name>
    <dbReference type="NCBI Taxonomy" id="63359"/>
    <lineage>
        <taxon>Eukaryota</taxon>
        <taxon>Viridiplantae</taxon>
        <taxon>Streptophyta</taxon>
        <taxon>Embryophyta</taxon>
        <taxon>Tracheophyta</taxon>
        <taxon>Spermatophyta</taxon>
        <taxon>Magnoliopsida</taxon>
        <taxon>eudicotyledons</taxon>
        <taxon>Gunneridae</taxon>
        <taxon>Pentapetalae</taxon>
        <taxon>Saxifragales</taxon>
        <taxon>Altingiaceae</taxon>
        <taxon>Liquidambar</taxon>
    </lineage>
</organism>
<sequence>MENVEDDRKSAHWADTLDIVLLGLAYDQTLKGNTPTSKYSVVDAGYPNMPRFLAPYKGEGDHLQDYRGGRNLRNPRELFHYGHYSLRNVIERCYVSVQKFIVVVACVVHHFIRPEVQRDNLFNQFENQELVVDDGEHVVDDAPDPDVIVQSQSQPEMEKFRDDLANAMFNAYNIGGVQNYRQ</sequence>
<name>A0AAP0S5V2_LIQFO</name>
<accession>A0AAP0S5V2</accession>
<evidence type="ECO:0000313" key="2">
    <source>
        <dbReference type="Proteomes" id="UP001415857"/>
    </source>
</evidence>
<dbReference type="AlphaFoldDB" id="A0AAP0S5V2"/>
<dbReference type="EMBL" id="JBBPBK010000003">
    <property type="protein sequence ID" value="KAK9287777.1"/>
    <property type="molecule type" value="Genomic_DNA"/>
</dbReference>
<comment type="caution">
    <text evidence="1">The sequence shown here is derived from an EMBL/GenBank/DDBJ whole genome shotgun (WGS) entry which is preliminary data.</text>
</comment>
<protein>
    <recommendedName>
        <fullName evidence="3">DDE Tnp4 domain-containing protein</fullName>
    </recommendedName>
</protein>